<reference evidence="1 2" key="1">
    <citation type="submission" date="2019-05" db="EMBL/GenBank/DDBJ databases">
        <title>Another draft genome of Portunus trituberculatus and its Hox gene families provides insights of decapod evolution.</title>
        <authorList>
            <person name="Jeong J.-H."/>
            <person name="Song I."/>
            <person name="Kim S."/>
            <person name="Choi T."/>
            <person name="Kim D."/>
            <person name="Ryu S."/>
            <person name="Kim W."/>
        </authorList>
    </citation>
    <scope>NUCLEOTIDE SEQUENCE [LARGE SCALE GENOMIC DNA]</scope>
    <source>
        <tissue evidence="1">Muscle</tissue>
    </source>
</reference>
<name>A0A5B7E682_PORTR</name>
<proteinExistence type="predicted"/>
<protein>
    <submittedName>
        <fullName evidence="1">Uncharacterized protein</fullName>
    </submittedName>
</protein>
<comment type="caution">
    <text evidence="1">The sequence shown here is derived from an EMBL/GenBank/DDBJ whole genome shotgun (WGS) entry which is preliminary data.</text>
</comment>
<dbReference type="AlphaFoldDB" id="A0A5B7E682"/>
<dbReference type="Proteomes" id="UP000324222">
    <property type="component" value="Unassembled WGS sequence"/>
</dbReference>
<accession>A0A5B7E682</accession>
<gene>
    <name evidence="1" type="ORF">E2C01_022058</name>
</gene>
<keyword evidence="2" id="KW-1185">Reference proteome</keyword>
<sequence length="122" mass="13065">MWPDIRSVTVKSDRELVRQGSLEETTIADAQVNYRIIILLRFRQNILIIYSASGGGGGGGGGAGGGGCVLSFTSLLMSLAVNKQFSFLHNELWKCLSFFCAPALPGPSLAAPGLQRTSFTRE</sequence>
<evidence type="ECO:0000313" key="2">
    <source>
        <dbReference type="Proteomes" id="UP000324222"/>
    </source>
</evidence>
<dbReference type="EMBL" id="VSRR010001977">
    <property type="protein sequence ID" value="MPC28847.1"/>
    <property type="molecule type" value="Genomic_DNA"/>
</dbReference>
<dbReference type="Gene3D" id="1.10.8.1170">
    <property type="match status" value="1"/>
</dbReference>
<organism evidence="1 2">
    <name type="scientific">Portunus trituberculatus</name>
    <name type="common">Swimming crab</name>
    <name type="synonym">Neptunus trituberculatus</name>
    <dbReference type="NCBI Taxonomy" id="210409"/>
    <lineage>
        <taxon>Eukaryota</taxon>
        <taxon>Metazoa</taxon>
        <taxon>Ecdysozoa</taxon>
        <taxon>Arthropoda</taxon>
        <taxon>Crustacea</taxon>
        <taxon>Multicrustacea</taxon>
        <taxon>Malacostraca</taxon>
        <taxon>Eumalacostraca</taxon>
        <taxon>Eucarida</taxon>
        <taxon>Decapoda</taxon>
        <taxon>Pleocyemata</taxon>
        <taxon>Brachyura</taxon>
        <taxon>Eubrachyura</taxon>
        <taxon>Portunoidea</taxon>
        <taxon>Portunidae</taxon>
        <taxon>Portuninae</taxon>
        <taxon>Portunus</taxon>
    </lineage>
</organism>
<evidence type="ECO:0000313" key="1">
    <source>
        <dbReference type="EMBL" id="MPC28847.1"/>
    </source>
</evidence>